<organism evidence="2 3">
    <name type="scientific">Candidatus Methylomirabilis lanthanidiphila</name>
    <dbReference type="NCBI Taxonomy" id="2211376"/>
    <lineage>
        <taxon>Bacteria</taxon>
        <taxon>Candidatus Methylomirabilota</taxon>
        <taxon>Candidatus Methylomirabilia</taxon>
        <taxon>Candidatus Methylomirabilales</taxon>
        <taxon>Candidatus Methylomirabilaceae</taxon>
        <taxon>Candidatus Methylomirabilis</taxon>
    </lineage>
</organism>
<keyword evidence="1" id="KW-0472">Membrane</keyword>
<sequence>MRNLAILLNIALIGLFLYFLVTKGLPKEGSESLIALLLFAAPTSTLWALLIDKDENWLSLYLRRKALEERKKIQSLSSDKHS</sequence>
<keyword evidence="3" id="KW-1185">Reference proteome</keyword>
<name>A0A564ZJ36_9BACT</name>
<evidence type="ECO:0000313" key="3">
    <source>
        <dbReference type="Proteomes" id="UP000334340"/>
    </source>
</evidence>
<feature type="transmembrane region" description="Helical" evidence="1">
    <location>
        <begin position="6"/>
        <end position="21"/>
    </location>
</feature>
<feature type="transmembrane region" description="Helical" evidence="1">
    <location>
        <begin position="33"/>
        <end position="51"/>
    </location>
</feature>
<proteinExistence type="predicted"/>
<evidence type="ECO:0000256" key="1">
    <source>
        <dbReference type="SAM" id="Phobius"/>
    </source>
</evidence>
<gene>
    <name evidence="2" type="ORF">MELA_01482</name>
</gene>
<evidence type="ECO:0000313" key="2">
    <source>
        <dbReference type="EMBL" id="VUZ85106.1"/>
    </source>
</evidence>
<dbReference type="Proteomes" id="UP000334340">
    <property type="component" value="Unassembled WGS sequence"/>
</dbReference>
<accession>A0A564ZJ36</accession>
<keyword evidence="1" id="KW-1133">Transmembrane helix</keyword>
<keyword evidence="1" id="KW-0812">Transmembrane</keyword>
<protein>
    <submittedName>
        <fullName evidence="2">Uncharacterized protein</fullName>
    </submittedName>
</protein>
<dbReference type="EMBL" id="CABIKM010000022">
    <property type="protein sequence ID" value="VUZ85106.1"/>
    <property type="molecule type" value="Genomic_DNA"/>
</dbReference>
<dbReference type="AlphaFoldDB" id="A0A564ZJ36"/>
<reference evidence="2 3" key="1">
    <citation type="submission" date="2019-07" db="EMBL/GenBank/DDBJ databases">
        <authorList>
            <person name="Cremers G."/>
        </authorList>
    </citation>
    <scope>NUCLEOTIDE SEQUENCE [LARGE SCALE GENOMIC DNA]</scope>
</reference>